<keyword evidence="2" id="KW-1185">Reference proteome</keyword>
<dbReference type="EMBL" id="BPLR01011226">
    <property type="protein sequence ID" value="GIY45043.1"/>
    <property type="molecule type" value="Genomic_DNA"/>
</dbReference>
<organism evidence="1 2">
    <name type="scientific">Caerostris extrusa</name>
    <name type="common">Bark spider</name>
    <name type="synonym">Caerostris bankana</name>
    <dbReference type="NCBI Taxonomy" id="172846"/>
    <lineage>
        <taxon>Eukaryota</taxon>
        <taxon>Metazoa</taxon>
        <taxon>Ecdysozoa</taxon>
        <taxon>Arthropoda</taxon>
        <taxon>Chelicerata</taxon>
        <taxon>Arachnida</taxon>
        <taxon>Araneae</taxon>
        <taxon>Araneomorphae</taxon>
        <taxon>Entelegynae</taxon>
        <taxon>Araneoidea</taxon>
        <taxon>Araneidae</taxon>
        <taxon>Caerostris</taxon>
    </lineage>
</organism>
<reference evidence="1 2" key="1">
    <citation type="submission" date="2021-06" db="EMBL/GenBank/DDBJ databases">
        <title>Caerostris extrusa draft genome.</title>
        <authorList>
            <person name="Kono N."/>
            <person name="Arakawa K."/>
        </authorList>
    </citation>
    <scope>NUCLEOTIDE SEQUENCE [LARGE SCALE GENOMIC DNA]</scope>
</reference>
<comment type="caution">
    <text evidence="1">The sequence shown here is derived from an EMBL/GenBank/DDBJ whole genome shotgun (WGS) entry which is preliminary data.</text>
</comment>
<evidence type="ECO:0000313" key="2">
    <source>
        <dbReference type="Proteomes" id="UP001054945"/>
    </source>
</evidence>
<name>A0AAV4TEP9_CAEEX</name>
<protein>
    <submittedName>
        <fullName evidence="1">Uncharacterized protein</fullName>
    </submittedName>
</protein>
<sequence length="72" mass="8430">MRQKSFNESSIVFMWVDIREESHSLRHCEDTCTLKSPVTTPEPVSQKRAHENWKKDRARFPEKSLLANNSIA</sequence>
<dbReference type="AlphaFoldDB" id="A0AAV4TEP9"/>
<dbReference type="Proteomes" id="UP001054945">
    <property type="component" value="Unassembled WGS sequence"/>
</dbReference>
<proteinExistence type="predicted"/>
<evidence type="ECO:0000313" key="1">
    <source>
        <dbReference type="EMBL" id="GIY45043.1"/>
    </source>
</evidence>
<gene>
    <name evidence="1" type="ORF">CEXT_626681</name>
</gene>
<accession>A0AAV4TEP9</accession>